<dbReference type="EMBL" id="UYJE01001733">
    <property type="protein sequence ID" value="VDI04687.1"/>
    <property type="molecule type" value="Genomic_DNA"/>
</dbReference>
<comment type="caution">
    <text evidence="2">The sequence shown here is derived from an EMBL/GenBank/DDBJ whole genome shotgun (WGS) entry which is preliminary data.</text>
</comment>
<evidence type="ECO:0000256" key="1">
    <source>
        <dbReference type="SAM" id="MobiDB-lite"/>
    </source>
</evidence>
<dbReference type="AlphaFoldDB" id="A0A8B6CGH7"/>
<dbReference type="SUPFAM" id="SSF48371">
    <property type="entry name" value="ARM repeat"/>
    <property type="match status" value="1"/>
</dbReference>
<dbReference type="InterPro" id="IPR019399">
    <property type="entry name" value="Parkin_co-regulated_protein"/>
</dbReference>
<dbReference type="Proteomes" id="UP000596742">
    <property type="component" value="Unassembled WGS sequence"/>
</dbReference>
<protein>
    <recommendedName>
        <fullName evidence="4">PACRG-like protein</fullName>
    </recommendedName>
</protein>
<evidence type="ECO:0000313" key="3">
    <source>
        <dbReference type="Proteomes" id="UP000596742"/>
    </source>
</evidence>
<dbReference type="Pfam" id="PF10274">
    <property type="entry name" value="ParcG"/>
    <property type="match status" value="1"/>
</dbReference>
<keyword evidence="3" id="KW-1185">Reference proteome</keyword>
<evidence type="ECO:0008006" key="4">
    <source>
        <dbReference type="Google" id="ProtNLM"/>
    </source>
</evidence>
<dbReference type="PANTHER" id="PTHR21207:SF1">
    <property type="entry name" value="PACRG-LIKE PROTEIN"/>
    <property type="match status" value="1"/>
</dbReference>
<dbReference type="OrthoDB" id="10258089at2759"/>
<dbReference type="PANTHER" id="PTHR21207">
    <property type="entry name" value="PARKIN COREGULATED GENE PROTEIN PARK2 COREGULATED"/>
    <property type="match status" value="1"/>
</dbReference>
<proteinExistence type="predicted"/>
<reference evidence="2" key="1">
    <citation type="submission" date="2018-11" db="EMBL/GenBank/DDBJ databases">
        <authorList>
            <person name="Alioto T."/>
            <person name="Alioto T."/>
        </authorList>
    </citation>
    <scope>NUCLEOTIDE SEQUENCE</scope>
</reference>
<dbReference type="InterPro" id="IPR011989">
    <property type="entry name" value="ARM-like"/>
</dbReference>
<organism evidence="2 3">
    <name type="scientific">Mytilus galloprovincialis</name>
    <name type="common">Mediterranean mussel</name>
    <dbReference type="NCBI Taxonomy" id="29158"/>
    <lineage>
        <taxon>Eukaryota</taxon>
        <taxon>Metazoa</taxon>
        <taxon>Spiralia</taxon>
        <taxon>Lophotrochozoa</taxon>
        <taxon>Mollusca</taxon>
        <taxon>Bivalvia</taxon>
        <taxon>Autobranchia</taxon>
        <taxon>Pteriomorphia</taxon>
        <taxon>Mytilida</taxon>
        <taxon>Mytiloidea</taxon>
        <taxon>Mytilidae</taxon>
        <taxon>Mytilinae</taxon>
        <taxon>Mytilus</taxon>
    </lineage>
</organism>
<gene>
    <name evidence="2" type="ORF">MGAL_10B076622</name>
</gene>
<dbReference type="InterPro" id="IPR016024">
    <property type="entry name" value="ARM-type_fold"/>
</dbReference>
<feature type="compositionally biased region" description="Low complexity" evidence="1">
    <location>
        <begin position="22"/>
        <end position="36"/>
    </location>
</feature>
<evidence type="ECO:0000313" key="2">
    <source>
        <dbReference type="EMBL" id="VDI04687.1"/>
    </source>
</evidence>
<feature type="region of interest" description="Disordered" evidence="1">
    <location>
        <begin position="1"/>
        <end position="58"/>
    </location>
</feature>
<name>A0A8B6CGH7_MYTGA</name>
<accession>A0A8B6CGH7</accession>
<dbReference type="Gene3D" id="1.25.10.10">
    <property type="entry name" value="Leucine-rich Repeat Variant"/>
    <property type="match status" value="1"/>
</dbReference>
<sequence>MATSGQKRLGSGGLPSRTPLFSANKAASSKSESSANTRVSKPSDKLNPKTVDPFSSSTKGQSAFAAVYTKGGVPCRLQHGSVKHKLGWDTPPEQLPFDPVLVTLSEGLQESIHPYSFVARTGFKEMLESNGAIEKVLPLLPKVCYGLRAALGNKNSDVFAAGLEATIQLSNLTGPHLNPHLKNLLVPVSKRMMDKKFRDKITTALQTFEQNGGKEALPVIKSKVPTYTTIFM</sequence>